<feature type="region of interest" description="Disordered" evidence="1">
    <location>
        <begin position="1"/>
        <end position="72"/>
    </location>
</feature>
<keyword evidence="4" id="KW-1185">Reference proteome</keyword>
<evidence type="ECO:0008006" key="5">
    <source>
        <dbReference type="Google" id="ProtNLM"/>
    </source>
</evidence>
<dbReference type="AlphaFoldDB" id="A0A329MPA3"/>
<evidence type="ECO:0000256" key="2">
    <source>
        <dbReference type="SAM" id="Phobius"/>
    </source>
</evidence>
<protein>
    <recommendedName>
        <fullName evidence="5">DUF4190 domain-containing protein</fullName>
    </recommendedName>
</protein>
<keyword evidence="2" id="KW-1133">Transmembrane helix</keyword>
<keyword evidence="2" id="KW-0472">Membrane</keyword>
<dbReference type="OrthoDB" id="1754157at2"/>
<evidence type="ECO:0000256" key="1">
    <source>
        <dbReference type="SAM" id="MobiDB-lite"/>
    </source>
</evidence>
<keyword evidence="2" id="KW-0812">Transmembrane</keyword>
<dbReference type="PANTHER" id="PTHR40040:SF1">
    <property type="entry name" value="MEMBRANE PROTEIN"/>
    <property type="match status" value="1"/>
</dbReference>
<comment type="caution">
    <text evidence="3">The sequence shown here is derived from an EMBL/GenBank/DDBJ whole genome shotgun (WGS) entry which is preliminary data.</text>
</comment>
<evidence type="ECO:0000313" key="3">
    <source>
        <dbReference type="EMBL" id="RAV21739.1"/>
    </source>
</evidence>
<organism evidence="3 4">
    <name type="scientific">Paenibacillus contaminans</name>
    <dbReference type="NCBI Taxonomy" id="450362"/>
    <lineage>
        <taxon>Bacteria</taxon>
        <taxon>Bacillati</taxon>
        <taxon>Bacillota</taxon>
        <taxon>Bacilli</taxon>
        <taxon>Bacillales</taxon>
        <taxon>Paenibacillaceae</taxon>
        <taxon>Paenibacillus</taxon>
    </lineage>
</organism>
<feature type="transmembrane region" description="Helical" evidence="2">
    <location>
        <begin position="141"/>
        <end position="174"/>
    </location>
</feature>
<name>A0A329MPA3_9BACL</name>
<dbReference type="InterPro" id="IPR055338">
    <property type="entry name" value="YqfX-like"/>
</dbReference>
<feature type="compositionally biased region" description="Basic residues" evidence="1">
    <location>
        <begin position="1"/>
        <end position="15"/>
    </location>
</feature>
<gene>
    <name evidence="3" type="ORF">DQG23_06650</name>
</gene>
<feature type="transmembrane region" description="Helical" evidence="2">
    <location>
        <begin position="180"/>
        <end position="202"/>
    </location>
</feature>
<accession>A0A329MPA3</accession>
<reference evidence="3 4" key="1">
    <citation type="journal article" date="2009" name="Int. J. Syst. Evol. Microbiol.">
        <title>Paenibacillus contaminans sp. nov., isolated from a contaminated laboratory plate.</title>
        <authorList>
            <person name="Chou J.H."/>
            <person name="Lee J.H."/>
            <person name="Lin M.C."/>
            <person name="Chang P.S."/>
            <person name="Arun A.B."/>
            <person name="Young C.C."/>
            <person name="Chen W.M."/>
        </authorList>
    </citation>
    <scope>NUCLEOTIDE SEQUENCE [LARGE SCALE GENOMIC DNA]</scope>
    <source>
        <strain evidence="3 4">CKOBP-6</strain>
    </source>
</reference>
<evidence type="ECO:0000313" key="4">
    <source>
        <dbReference type="Proteomes" id="UP000250369"/>
    </source>
</evidence>
<dbReference type="PANTHER" id="PTHR40040">
    <property type="entry name" value="SMALL HYDROPHOBIC PROTEIN-RELATED"/>
    <property type="match status" value="1"/>
</dbReference>
<dbReference type="Proteomes" id="UP000250369">
    <property type="component" value="Unassembled WGS sequence"/>
</dbReference>
<sequence length="203" mass="21939">MSKNKHYKNKQHKPNHAHEDSAVKANTESSEALAVTSMPAESDSYNRDSYESNTMSSELSKSYQSTGQVSGNEWGYSATRQKEPYSSSPSGLAEDPFEQDAEFATEVAYPPVIGADPDARYERRNEGAEGGERADAGEGRAIGWFGLVLAVISLFIWPAVLGTIAAIIGVVAFVRGSRGLGAWTIGIGLVSLLAYFFLVPYYA</sequence>
<dbReference type="RefSeq" id="WP_113030053.1">
    <property type="nucleotide sequence ID" value="NZ_QMFB01000003.1"/>
</dbReference>
<dbReference type="EMBL" id="QMFB01000003">
    <property type="protein sequence ID" value="RAV21739.1"/>
    <property type="molecule type" value="Genomic_DNA"/>
</dbReference>
<proteinExistence type="predicted"/>
<feature type="compositionally biased region" description="Polar residues" evidence="1">
    <location>
        <begin position="51"/>
        <end position="71"/>
    </location>
</feature>